<organism evidence="1 2">
    <name type="scientific">Colocasia esculenta</name>
    <name type="common">Wild taro</name>
    <name type="synonym">Arum esculentum</name>
    <dbReference type="NCBI Taxonomy" id="4460"/>
    <lineage>
        <taxon>Eukaryota</taxon>
        <taxon>Viridiplantae</taxon>
        <taxon>Streptophyta</taxon>
        <taxon>Embryophyta</taxon>
        <taxon>Tracheophyta</taxon>
        <taxon>Spermatophyta</taxon>
        <taxon>Magnoliopsida</taxon>
        <taxon>Liliopsida</taxon>
        <taxon>Araceae</taxon>
        <taxon>Aroideae</taxon>
        <taxon>Colocasieae</taxon>
        <taxon>Colocasia</taxon>
    </lineage>
</organism>
<accession>A0A843TV34</accession>
<evidence type="ECO:0000313" key="1">
    <source>
        <dbReference type="EMBL" id="MQL72169.1"/>
    </source>
</evidence>
<dbReference type="Proteomes" id="UP000652761">
    <property type="component" value="Unassembled WGS sequence"/>
</dbReference>
<dbReference type="AlphaFoldDB" id="A0A843TV34"/>
<comment type="caution">
    <text evidence="1">The sequence shown here is derived from an EMBL/GenBank/DDBJ whole genome shotgun (WGS) entry which is preliminary data.</text>
</comment>
<gene>
    <name evidence="1" type="ORF">Taro_004499</name>
</gene>
<reference evidence="1" key="1">
    <citation type="submission" date="2017-07" db="EMBL/GenBank/DDBJ databases">
        <title>Taro Niue Genome Assembly and Annotation.</title>
        <authorList>
            <person name="Atibalentja N."/>
            <person name="Keating K."/>
            <person name="Fields C.J."/>
        </authorList>
    </citation>
    <scope>NUCLEOTIDE SEQUENCE</scope>
    <source>
        <strain evidence="1">Niue_2</strain>
        <tissue evidence="1">Leaf</tissue>
    </source>
</reference>
<name>A0A843TV34_COLES</name>
<protein>
    <submittedName>
        <fullName evidence="1">Uncharacterized protein</fullName>
    </submittedName>
</protein>
<sequence>MLLWPVRDWGSLSQELGVGRVAEAAVAPCVVSSSESECCELLYPSELRVGFCKSSGYLNSVHISLDYLSSNPSESSDPWVVTRTSGSLAGVREIGSLQLVSERVCGFPASSVCALQWVAVVAVSRAWRVWSLGVFVTWWRSWRWTR</sequence>
<evidence type="ECO:0000313" key="2">
    <source>
        <dbReference type="Proteomes" id="UP000652761"/>
    </source>
</evidence>
<keyword evidence="2" id="KW-1185">Reference proteome</keyword>
<dbReference type="EMBL" id="NMUH01000122">
    <property type="protein sequence ID" value="MQL72169.1"/>
    <property type="molecule type" value="Genomic_DNA"/>
</dbReference>
<proteinExistence type="predicted"/>